<organism evidence="1">
    <name type="scientific">Manihot esculenta</name>
    <name type="common">Cassava</name>
    <name type="synonym">Jatropha manihot</name>
    <dbReference type="NCBI Taxonomy" id="3983"/>
    <lineage>
        <taxon>Eukaryota</taxon>
        <taxon>Viridiplantae</taxon>
        <taxon>Streptophyta</taxon>
        <taxon>Embryophyta</taxon>
        <taxon>Tracheophyta</taxon>
        <taxon>Spermatophyta</taxon>
        <taxon>Magnoliopsida</taxon>
        <taxon>eudicotyledons</taxon>
        <taxon>Gunneridae</taxon>
        <taxon>Pentapetalae</taxon>
        <taxon>rosids</taxon>
        <taxon>fabids</taxon>
        <taxon>Malpighiales</taxon>
        <taxon>Euphorbiaceae</taxon>
        <taxon>Crotonoideae</taxon>
        <taxon>Manihoteae</taxon>
        <taxon>Manihot</taxon>
    </lineage>
</organism>
<gene>
    <name evidence="1" type="ORF">MANES_14G116600</name>
</gene>
<evidence type="ECO:0000313" key="1">
    <source>
        <dbReference type="EMBL" id="OAY31494.1"/>
    </source>
</evidence>
<reference evidence="1" key="1">
    <citation type="submission" date="2016-02" db="EMBL/GenBank/DDBJ databases">
        <title>WGS assembly of Manihot esculenta.</title>
        <authorList>
            <person name="Bredeson J.V."/>
            <person name="Prochnik S.E."/>
            <person name="Lyons J.B."/>
            <person name="Schmutz J."/>
            <person name="Grimwood J."/>
            <person name="Vrebalov J."/>
            <person name="Bart R.S."/>
            <person name="Amuge T."/>
            <person name="Ferguson M.E."/>
            <person name="Green R."/>
            <person name="Putnam N."/>
            <person name="Stites J."/>
            <person name="Rounsley S."/>
            <person name="Rokhsar D.S."/>
        </authorList>
    </citation>
    <scope>NUCLEOTIDE SEQUENCE [LARGE SCALE GENOMIC DNA]</scope>
    <source>
        <tissue evidence="1">Leaf</tissue>
    </source>
</reference>
<sequence>MHSILEELKICLGSEAKWNRTHLHSSQEELKNHPNYGDNVFKSIKHEGGIPGRAATLDDGERLDDGLWVSIVDDGVEGASQLSFFKSDNSCTGVAETRERGYLQGHAKVGWLV</sequence>
<name>A0A2C9UKZ3_MANES</name>
<accession>A0A2C9UKZ3</accession>
<proteinExistence type="predicted"/>
<dbReference type="AlphaFoldDB" id="A0A2C9UKZ3"/>
<protein>
    <submittedName>
        <fullName evidence="1">Uncharacterized protein</fullName>
    </submittedName>
</protein>
<dbReference type="EMBL" id="CM004400">
    <property type="protein sequence ID" value="OAY31494.1"/>
    <property type="molecule type" value="Genomic_DNA"/>
</dbReference>